<proteinExistence type="inferred from homology"/>
<keyword evidence="7" id="KW-1185">Reference proteome</keyword>
<dbReference type="Gene3D" id="2.40.30.160">
    <property type="match status" value="1"/>
</dbReference>
<evidence type="ECO:0000256" key="2">
    <source>
        <dbReference type="ARBA" id="ARBA00022694"/>
    </source>
</evidence>
<dbReference type="InterPro" id="IPR048451">
    <property type="entry name" value="YgfZ_barrel"/>
</dbReference>
<dbReference type="PANTHER" id="PTHR22602:SF0">
    <property type="entry name" value="TRANSFERASE CAF17, MITOCHONDRIAL-RELATED"/>
    <property type="match status" value="1"/>
</dbReference>
<dbReference type="InterPro" id="IPR017703">
    <property type="entry name" value="YgfZ/GCV_T_CS"/>
</dbReference>
<keyword evidence="3 4" id="KW-0290">Folate-binding</keyword>
<evidence type="ECO:0000313" key="6">
    <source>
        <dbReference type="EMBL" id="CUX95859.1"/>
    </source>
</evidence>
<dbReference type="STRING" id="1778264.PMARG_ME00186"/>
<dbReference type="EMBL" id="LN999831">
    <property type="protein sequence ID" value="CUX95859.1"/>
    <property type="molecule type" value="Genomic_DNA"/>
</dbReference>
<protein>
    <recommendedName>
        <fullName evidence="4">tRNA-modifying protein YgfZ</fullName>
    </recommendedName>
</protein>
<dbReference type="SUPFAM" id="SSF103025">
    <property type="entry name" value="Folate-binding domain"/>
    <property type="match status" value="1"/>
</dbReference>
<gene>
    <name evidence="6" type="primary">ygfZ</name>
    <name evidence="6" type="ORF">PMARG_ME00186</name>
</gene>
<dbReference type="PANTHER" id="PTHR22602">
    <property type="entry name" value="TRANSFERASE CAF17, MITOCHONDRIAL-RELATED"/>
    <property type="match status" value="1"/>
</dbReference>
<name>A0A143WSK0_9ENTR</name>
<evidence type="ECO:0000256" key="1">
    <source>
        <dbReference type="ARBA" id="ARBA00022490"/>
    </source>
</evidence>
<dbReference type="InterPro" id="IPR045179">
    <property type="entry name" value="YgfZ/GcvT"/>
</dbReference>
<dbReference type="PATRIC" id="fig|1778264.3.peg.162"/>
<evidence type="ECO:0000313" key="7">
    <source>
        <dbReference type="Proteomes" id="UP000095697"/>
    </source>
</evidence>
<dbReference type="GO" id="GO:0005737">
    <property type="term" value="C:cytoplasm"/>
    <property type="evidence" value="ECO:0007669"/>
    <property type="project" value="UniProtKB-SubCell"/>
</dbReference>
<dbReference type="GO" id="GO:0005542">
    <property type="term" value="F:folic acid binding"/>
    <property type="evidence" value="ECO:0007669"/>
    <property type="project" value="UniProtKB-UniRule"/>
</dbReference>
<comment type="similarity">
    <text evidence="4">Belongs to the tRNA-modifying YgfZ family.</text>
</comment>
<dbReference type="Gene3D" id="3.30.70.1400">
    <property type="entry name" value="Aminomethyltransferase beta-barrel domains"/>
    <property type="match status" value="1"/>
</dbReference>
<dbReference type="HAMAP" id="MF_01175">
    <property type="entry name" value="tRNA_modifying_YgfZ"/>
    <property type="match status" value="1"/>
</dbReference>
<keyword evidence="1 4" id="KW-0963">Cytoplasm</keyword>
<dbReference type="SUPFAM" id="SSF101790">
    <property type="entry name" value="Aminomethyltransferase beta-barrel domain"/>
    <property type="match status" value="1"/>
</dbReference>
<sequence length="325" mass="37712">MLSLIYDQSCSNLAFPSKKLPLTFISMEDWALVTFKGIDTQKYLQNQLTCDIFSLDINHFQFAAHCNFQGKIFSNICIFYYNQSMAFIERRSVRDNHLSELKKYAMFSKITINADDEVVLLGIAGFQVQMELEKIFKNLPNIFCPVIHYKYTTLLYFKLPTPRFLLITNKEVSNYLQQKFKEKAIFKNSQQWLSLDIEAGYPIIDNVNFAKFIPQSVNLQLIDGISFNKGCYLGQEIVARTQYYGTHKRTLCWLVGKSKNIPTAGCKLEVKRNKHWLIIGTILASCKMNTNNIWIQAVLNNKIASSNIFRLYNDNNSEFILKLLF</sequence>
<dbReference type="GO" id="GO:0016226">
    <property type="term" value="P:iron-sulfur cluster assembly"/>
    <property type="evidence" value="ECO:0007669"/>
    <property type="project" value="TreeGrafter"/>
</dbReference>
<dbReference type="GO" id="GO:0009451">
    <property type="term" value="P:RNA modification"/>
    <property type="evidence" value="ECO:0007669"/>
    <property type="project" value="InterPro"/>
</dbReference>
<keyword evidence="2 4" id="KW-0819">tRNA processing</keyword>
<dbReference type="NCBIfam" id="NF007110">
    <property type="entry name" value="PRK09559.1"/>
    <property type="match status" value="1"/>
</dbReference>
<evidence type="ECO:0000256" key="3">
    <source>
        <dbReference type="ARBA" id="ARBA00022954"/>
    </source>
</evidence>
<dbReference type="GO" id="GO:0008033">
    <property type="term" value="P:tRNA processing"/>
    <property type="evidence" value="ECO:0007669"/>
    <property type="project" value="UniProtKB-UniRule"/>
</dbReference>
<feature type="domain" description="tRNA-modifying protein YgfZ-like beta-barrel" evidence="5">
    <location>
        <begin position="248"/>
        <end position="314"/>
    </location>
</feature>
<comment type="function">
    <text evidence="4">Folate-binding protein involved in regulating the level of ATP-DnaA and in the modification of some tRNAs. It is probably a key factor in regulatory networks that act via tRNA modification, such as initiation of chromosomal replication.</text>
</comment>
<evidence type="ECO:0000259" key="5">
    <source>
        <dbReference type="Pfam" id="PF21130"/>
    </source>
</evidence>
<dbReference type="InterPro" id="IPR029043">
    <property type="entry name" value="GcvT/YgfZ_C"/>
</dbReference>
<feature type="binding site" evidence="4">
    <location>
        <position position="30"/>
    </location>
    <ligand>
        <name>folate</name>
        <dbReference type="ChEBI" id="CHEBI:62501"/>
    </ligand>
</feature>
<reference evidence="7" key="1">
    <citation type="submission" date="2016-01" db="EMBL/GenBank/DDBJ databases">
        <authorList>
            <person name="Husnik F."/>
        </authorList>
    </citation>
    <scope>NUCLEOTIDE SEQUENCE [LARGE SCALE GENOMIC DNA]</scope>
</reference>
<dbReference type="Proteomes" id="UP000095697">
    <property type="component" value="Chromosome I"/>
</dbReference>
<evidence type="ECO:0000256" key="4">
    <source>
        <dbReference type="HAMAP-Rule" id="MF_01175"/>
    </source>
</evidence>
<dbReference type="KEGG" id="cmik:PMARG_ME00186"/>
<dbReference type="Pfam" id="PF21130">
    <property type="entry name" value="YgfZ_barrel"/>
    <property type="match status" value="1"/>
</dbReference>
<dbReference type="Gene3D" id="3.30.70.1630">
    <property type="match status" value="1"/>
</dbReference>
<feature type="binding site" evidence="4">
    <location>
        <position position="192"/>
    </location>
    <ligand>
        <name>folate</name>
        <dbReference type="ChEBI" id="CHEBI:62501"/>
    </ligand>
</feature>
<comment type="subcellular location">
    <subcellularLocation>
        <location evidence="4">Cytoplasm</location>
    </subcellularLocation>
</comment>
<organism evidence="6 7">
    <name type="scientific">Candidatus Mikella endobia</name>
    <dbReference type="NCBI Taxonomy" id="1778264"/>
    <lineage>
        <taxon>Bacteria</taxon>
        <taxon>Pseudomonadati</taxon>
        <taxon>Pseudomonadota</taxon>
        <taxon>Gammaproteobacteria</taxon>
        <taxon>Enterobacterales</taxon>
        <taxon>Enterobacteriaceae</taxon>
        <taxon>Candidatus Mikella</taxon>
    </lineage>
</organism>
<dbReference type="InterPro" id="IPR023758">
    <property type="entry name" value="tRNA-modifying_YgfZ"/>
</dbReference>
<accession>A0A143WSK0</accession>
<dbReference type="NCBIfam" id="TIGR03317">
    <property type="entry name" value="ygfZ_signature"/>
    <property type="match status" value="1"/>
</dbReference>
<dbReference type="AlphaFoldDB" id="A0A143WSK0"/>
<dbReference type="RefSeq" id="WP_067569327.1">
    <property type="nucleotide sequence ID" value="NZ_LN999831.1"/>
</dbReference>
<dbReference type="OrthoDB" id="9796287at2"/>